<keyword evidence="7 10" id="KW-0862">Zinc</keyword>
<feature type="binding site" evidence="10">
    <location>
        <position position="264"/>
    </location>
    <ligand>
        <name>Zn(2+)</name>
        <dbReference type="ChEBI" id="CHEBI:29105"/>
    </ligand>
</feature>
<dbReference type="EMBL" id="FNVK01000003">
    <property type="protein sequence ID" value="SEF54517.1"/>
    <property type="molecule type" value="Genomic_DNA"/>
</dbReference>
<evidence type="ECO:0000313" key="13">
    <source>
        <dbReference type="EMBL" id="SEF54517.1"/>
    </source>
</evidence>
<dbReference type="NCBIfam" id="TIGR00157">
    <property type="entry name" value="ribosome small subunit-dependent GTPase A"/>
    <property type="match status" value="1"/>
</dbReference>
<dbReference type="PANTHER" id="PTHR32120:SF11">
    <property type="entry name" value="SMALL RIBOSOMAL SUBUNIT BIOGENESIS GTPASE RSGA 1, MITOCHONDRIAL-RELATED"/>
    <property type="match status" value="1"/>
</dbReference>
<dbReference type="Proteomes" id="UP000236751">
    <property type="component" value="Unassembled WGS sequence"/>
</dbReference>
<keyword evidence="5 10" id="KW-0547">Nucleotide-binding</keyword>
<dbReference type="GO" id="GO:0046872">
    <property type="term" value="F:metal ion binding"/>
    <property type="evidence" value="ECO:0007669"/>
    <property type="project" value="UniProtKB-KW"/>
</dbReference>
<dbReference type="InterPro" id="IPR031944">
    <property type="entry name" value="RsgA_N"/>
</dbReference>
<dbReference type="EC" id="3.6.1.-" evidence="10"/>
<feature type="binding site" evidence="10">
    <location>
        <begin position="177"/>
        <end position="185"/>
    </location>
    <ligand>
        <name>GTP</name>
        <dbReference type="ChEBI" id="CHEBI:37565"/>
    </ligand>
</feature>
<dbReference type="InterPro" id="IPR004881">
    <property type="entry name" value="Ribosome_biogen_GTPase_RsgA"/>
</dbReference>
<dbReference type="Gene3D" id="3.40.50.300">
    <property type="entry name" value="P-loop containing nucleotide triphosphate hydrolases"/>
    <property type="match status" value="1"/>
</dbReference>
<dbReference type="GO" id="GO:0005737">
    <property type="term" value="C:cytoplasm"/>
    <property type="evidence" value="ECO:0007669"/>
    <property type="project" value="UniProtKB-SubCell"/>
</dbReference>
<evidence type="ECO:0000256" key="9">
    <source>
        <dbReference type="ARBA" id="ARBA00023134"/>
    </source>
</evidence>
<keyword evidence="2 10" id="KW-0690">Ribosome biogenesis</keyword>
<feature type="binding site" evidence="10">
    <location>
        <position position="272"/>
    </location>
    <ligand>
        <name>Zn(2+)</name>
        <dbReference type="ChEBI" id="CHEBI:29105"/>
    </ligand>
</feature>
<keyword evidence="8 10" id="KW-0694">RNA-binding</keyword>
<evidence type="ECO:0000256" key="10">
    <source>
        <dbReference type="HAMAP-Rule" id="MF_01820"/>
    </source>
</evidence>
<feature type="binding site" evidence="10">
    <location>
        <position position="259"/>
    </location>
    <ligand>
        <name>Zn(2+)</name>
        <dbReference type="ChEBI" id="CHEBI:29105"/>
    </ligand>
</feature>
<dbReference type="GO" id="GO:0005525">
    <property type="term" value="F:GTP binding"/>
    <property type="evidence" value="ECO:0007669"/>
    <property type="project" value="UniProtKB-UniRule"/>
</dbReference>
<evidence type="ECO:0000259" key="11">
    <source>
        <dbReference type="PROSITE" id="PS50936"/>
    </source>
</evidence>
<keyword evidence="4 10" id="KW-0699">rRNA-binding</keyword>
<dbReference type="InterPro" id="IPR030378">
    <property type="entry name" value="G_CP_dom"/>
</dbReference>
<sequence length="313" mass="34310">MRSPGRPSVTSPPLRGEIVAAFGRHFLVKTADESTLTCVLRGKKSGAACGDWVEIYQTASEQGVIERILPRSALLYRSDLSREKLIAANATQVIIVVAPVPSFSEELINRCLVAAESQQLSVLIVLNKTDLLGPSKVALNGLSLYRELDYTLLPISARNDVKPLLPYLEDNLSVLVGQSGMGKSTIINALVPDAERATGDISPTLDAGRHTTTHARLYHLDRNARIIDSPGIQQFGLQHLSIEAIAWGFREFRPYIGKCKFNNCRHSGEPGCALANAMRESEVSVRRIDLYHKLIASLNTNRIPSSSSRTKIQ</sequence>
<protein>
    <recommendedName>
        <fullName evidence="10">Small ribosomal subunit biogenesis GTPase RsgA</fullName>
        <ecNumber evidence="10">3.6.1.-</ecNumber>
    </recommendedName>
</protein>
<evidence type="ECO:0000256" key="2">
    <source>
        <dbReference type="ARBA" id="ARBA00022517"/>
    </source>
</evidence>
<evidence type="ECO:0000256" key="3">
    <source>
        <dbReference type="ARBA" id="ARBA00022723"/>
    </source>
</evidence>
<dbReference type="Gene3D" id="1.10.40.50">
    <property type="entry name" value="Probable gtpase engc, domain 3"/>
    <property type="match status" value="1"/>
</dbReference>
<evidence type="ECO:0000256" key="5">
    <source>
        <dbReference type="ARBA" id="ARBA00022741"/>
    </source>
</evidence>
<dbReference type="InterPro" id="IPR012340">
    <property type="entry name" value="NA-bd_OB-fold"/>
</dbReference>
<evidence type="ECO:0000256" key="8">
    <source>
        <dbReference type="ARBA" id="ARBA00022884"/>
    </source>
</evidence>
<keyword evidence="1 10" id="KW-0963">Cytoplasm</keyword>
<dbReference type="SMR" id="A0A1H5SXK8"/>
<dbReference type="PROSITE" id="PS50936">
    <property type="entry name" value="ENGC_GTPASE"/>
    <property type="match status" value="1"/>
</dbReference>
<feature type="binding site" evidence="10">
    <location>
        <begin position="127"/>
        <end position="130"/>
    </location>
    <ligand>
        <name>GTP</name>
        <dbReference type="ChEBI" id="CHEBI:37565"/>
    </ligand>
</feature>
<dbReference type="CDD" id="cd01854">
    <property type="entry name" value="YjeQ_EngC"/>
    <property type="match status" value="1"/>
</dbReference>
<comment type="function">
    <text evidence="10">One of several proteins that assist in the late maturation steps of the functional core of the 30S ribosomal subunit. Helps release RbfA from mature subunits. May play a role in the assembly of ribosomal proteins into the subunit. Circularly permuted GTPase that catalyzes slow GTP hydrolysis, GTPase activity is stimulated by the 30S ribosomal subunit.</text>
</comment>
<dbReference type="Gene3D" id="2.40.50.140">
    <property type="entry name" value="Nucleic acid-binding proteins"/>
    <property type="match status" value="1"/>
</dbReference>
<dbReference type="SUPFAM" id="SSF50249">
    <property type="entry name" value="Nucleic acid-binding proteins"/>
    <property type="match status" value="1"/>
</dbReference>
<dbReference type="RefSeq" id="WP_011380068.1">
    <property type="nucleotide sequence ID" value="NC_007614.1"/>
</dbReference>
<comment type="cofactor">
    <cofactor evidence="10">
        <name>Zn(2+)</name>
        <dbReference type="ChEBI" id="CHEBI:29105"/>
    </cofactor>
    <text evidence="10">Binds 1 zinc ion per subunit.</text>
</comment>
<dbReference type="GO" id="GO:0003924">
    <property type="term" value="F:GTPase activity"/>
    <property type="evidence" value="ECO:0007669"/>
    <property type="project" value="UniProtKB-UniRule"/>
</dbReference>
<organism evidence="13 14">
    <name type="scientific">Nitrosospira multiformis (strain ATCC 25196 / NCIMB 11849 / C 71)</name>
    <dbReference type="NCBI Taxonomy" id="323848"/>
    <lineage>
        <taxon>Bacteria</taxon>
        <taxon>Pseudomonadati</taxon>
        <taxon>Pseudomonadota</taxon>
        <taxon>Betaproteobacteria</taxon>
        <taxon>Nitrosomonadales</taxon>
        <taxon>Nitrosomonadaceae</taxon>
        <taxon>Nitrosospira</taxon>
    </lineage>
</organism>
<dbReference type="GO" id="GO:0019843">
    <property type="term" value="F:rRNA binding"/>
    <property type="evidence" value="ECO:0007669"/>
    <property type="project" value="UniProtKB-KW"/>
</dbReference>
<dbReference type="PANTHER" id="PTHR32120">
    <property type="entry name" value="SMALL RIBOSOMAL SUBUNIT BIOGENESIS GTPASE RSGA"/>
    <property type="match status" value="1"/>
</dbReference>
<dbReference type="AlphaFoldDB" id="A0A1H5SXK8"/>
<keyword evidence="9 10" id="KW-0342">GTP-binding</keyword>
<proteinExistence type="inferred from homology"/>
<dbReference type="PROSITE" id="PS51721">
    <property type="entry name" value="G_CP"/>
    <property type="match status" value="1"/>
</dbReference>
<evidence type="ECO:0000256" key="6">
    <source>
        <dbReference type="ARBA" id="ARBA00022801"/>
    </source>
</evidence>
<keyword evidence="3 10" id="KW-0479">Metal-binding</keyword>
<comment type="subcellular location">
    <subcellularLocation>
        <location evidence="10">Cytoplasm</location>
    </subcellularLocation>
</comment>
<evidence type="ECO:0000256" key="1">
    <source>
        <dbReference type="ARBA" id="ARBA00022490"/>
    </source>
</evidence>
<comment type="subunit">
    <text evidence="10">Monomer. Associates with 30S ribosomal subunit, binds 16S rRNA.</text>
</comment>
<dbReference type="GO" id="GO:0042274">
    <property type="term" value="P:ribosomal small subunit biogenesis"/>
    <property type="evidence" value="ECO:0007669"/>
    <property type="project" value="UniProtKB-UniRule"/>
</dbReference>
<evidence type="ECO:0000256" key="4">
    <source>
        <dbReference type="ARBA" id="ARBA00022730"/>
    </source>
</evidence>
<feature type="domain" description="CP-type G" evidence="12">
    <location>
        <begin position="82"/>
        <end position="235"/>
    </location>
</feature>
<accession>A0A1H5SXK8</accession>
<feature type="binding site" evidence="10">
    <location>
        <position position="266"/>
    </location>
    <ligand>
        <name>Zn(2+)</name>
        <dbReference type="ChEBI" id="CHEBI:29105"/>
    </ligand>
</feature>
<comment type="similarity">
    <text evidence="10">Belongs to the TRAFAC class YlqF/YawG GTPase family. RsgA subfamily.</text>
</comment>
<keyword evidence="6 10" id="KW-0378">Hydrolase</keyword>
<evidence type="ECO:0000256" key="7">
    <source>
        <dbReference type="ARBA" id="ARBA00022833"/>
    </source>
</evidence>
<dbReference type="SUPFAM" id="SSF52540">
    <property type="entry name" value="P-loop containing nucleoside triphosphate hydrolases"/>
    <property type="match status" value="1"/>
</dbReference>
<evidence type="ECO:0000313" key="14">
    <source>
        <dbReference type="Proteomes" id="UP000236751"/>
    </source>
</evidence>
<gene>
    <name evidence="10" type="primary">rsgA</name>
    <name evidence="13" type="ORF">SAMN05216403_10382</name>
</gene>
<evidence type="ECO:0000259" key="12">
    <source>
        <dbReference type="PROSITE" id="PS51721"/>
    </source>
</evidence>
<dbReference type="InterPro" id="IPR027417">
    <property type="entry name" value="P-loop_NTPase"/>
</dbReference>
<feature type="domain" description="EngC GTPase" evidence="11">
    <location>
        <begin position="88"/>
        <end position="233"/>
    </location>
</feature>
<name>A0A1H5SXK8_NITMU</name>
<dbReference type="Pfam" id="PF03193">
    <property type="entry name" value="RsgA_GTPase"/>
    <property type="match status" value="1"/>
</dbReference>
<reference evidence="13 14" key="1">
    <citation type="submission" date="2016-10" db="EMBL/GenBank/DDBJ databases">
        <authorList>
            <person name="de Groot N.N."/>
        </authorList>
    </citation>
    <scope>NUCLEOTIDE SEQUENCE [LARGE SCALE GENOMIC DNA]</scope>
    <source>
        <strain evidence="13 14">Nl13</strain>
    </source>
</reference>
<dbReference type="CDD" id="cd04466">
    <property type="entry name" value="S1_YloQ_GTPase"/>
    <property type="match status" value="1"/>
</dbReference>
<dbReference type="KEGG" id="nmu:Nmul_A0711"/>
<dbReference type="HAMAP" id="MF_01820">
    <property type="entry name" value="GTPase_RsgA"/>
    <property type="match status" value="1"/>
</dbReference>
<dbReference type="InterPro" id="IPR010914">
    <property type="entry name" value="RsgA_GTPase_dom"/>
</dbReference>
<dbReference type="OrthoDB" id="9809485at2"/>